<organism evidence="1 2">
    <name type="scientific">Pelotomaculum thermopropionicum</name>
    <dbReference type="NCBI Taxonomy" id="110500"/>
    <lineage>
        <taxon>Bacteria</taxon>
        <taxon>Bacillati</taxon>
        <taxon>Bacillota</taxon>
        <taxon>Clostridia</taxon>
        <taxon>Eubacteriales</taxon>
        <taxon>Desulfotomaculaceae</taxon>
        <taxon>Pelotomaculum</taxon>
    </lineage>
</organism>
<evidence type="ECO:0008006" key="3">
    <source>
        <dbReference type="Google" id="ProtNLM"/>
    </source>
</evidence>
<reference evidence="2" key="1">
    <citation type="journal article" date="2015" name="MBio">
        <title>Genome-Resolved Metagenomic Analysis Reveals Roles for Candidate Phyla and Other Microbial Community Members in Biogeochemical Transformations in Oil Reservoirs.</title>
        <authorList>
            <person name="Hu P."/>
            <person name="Tom L."/>
            <person name="Singh A."/>
            <person name="Thomas B.C."/>
            <person name="Baker B.J."/>
            <person name="Piceno Y.M."/>
            <person name="Andersen G.L."/>
            <person name="Banfield J.F."/>
        </authorList>
    </citation>
    <scope>NUCLEOTIDE SEQUENCE [LARGE SCALE GENOMIC DNA]</scope>
</reference>
<dbReference type="Pfam" id="PF14084">
    <property type="entry name" value="DUF4264"/>
    <property type="match status" value="1"/>
</dbReference>
<dbReference type="PATRIC" id="fig|110500.4.peg.311"/>
<dbReference type="EMBL" id="LGGS01000010">
    <property type="protein sequence ID" value="KUK83946.1"/>
    <property type="molecule type" value="Genomic_DNA"/>
</dbReference>
<dbReference type="Proteomes" id="UP000054705">
    <property type="component" value="Unassembled WGS sequence"/>
</dbReference>
<protein>
    <recommendedName>
        <fullName evidence="3">DUF4264 domain-containing protein</fullName>
    </recommendedName>
</protein>
<proteinExistence type="predicted"/>
<name>A0A101HV75_9FIRM</name>
<comment type="caution">
    <text evidence="1">The sequence shown here is derived from an EMBL/GenBank/DDBJ whole genome shotgun (WGS) entry which is preliminary data.</text>
</comment>
<gene>
    <name evidence="1" type="ORF">XD97_0071</name>
</gene>
<sequence length="63" mass="7313">MENQDIKNNGVLELIAVKPFKPYSEMYKIVDFLNKTLKDRKLIFGLTKDIENGTMTISIYNTN</sequence>
<accession>A0A101HV75</accession>
<dbReference type="InterPro" id="IPR012190">
    <property type="entry name" value="UCP036698"/>
</dbReference>
<evidence type="ECO:0000313" key="2">
    <source>
        <dbReference type="Proteomes" id="UP000054705"/>
    </source>
</evidence>
<evidence type="ECO:0000313" key="1">
    <source>
        <dbReference type="EMBL" id="KUK83946.1"/>
    </source>
</evidence>
<dbReference type="AlphaFoldDB" id="A0A101HV75"/>